<comment type="caution">
    <text evidence="3">The sequence shown here is derived from an EMBL/GenBank/DDBJ whole genome shotgun (WGS) entry which is preliminary data.</text>
</comment>
<dbReference type="PANTHER" id="PTHR43445">
    <property type="entry name" value="UDP-N-ACETYLMURAMATE--L-ALANINE LIGASE-RELATED"/>
    <property type="match status" value="1"/>
</dbReference>
<dbReference type="InterPro" id="IPR004101">
    <property type="entry name" value="Mur_ligase_C"/>
</dbReference>
<evidence type="ECO:0000256" key="1">
    <source>
        <dbReference type="SAM" id="MobiDB-lite"/>
    </source>
</evidence>
<dbReference type="PANTHER" id="PTHR43445:SF3">
    <property type="entry name" value="UDP-N-ACETYLMURAMATE--L-ALANINE LIGASE"/>
    <property type="match status" value="1"/>
</dbReference>
<dbReference type="InterPro" id="IPR036615">
    <property type="entry name" value="Mur_ligase_C_dom_sf"/>
</dbReference>
<keyword evidence="3" id="KW-0436">Ligase</keyword>
<feature type="region of interest" description="Disordered" evidence="1">
    <location>
        <begin position="1"/>
        <end position="24"/>
    </location>
</feature>
<evidence type="ECO:0000313" key="3">
    <source>
        <dbReference type="EMBL" id="MFI2162755.1"/>
    </source>
</evidence>
<evidence type="ECO:0000313" key="4">
    <source>
        <dbReference type="Proteomes" id="UP001611397"/>
    </source>
</evidence>
<dbReference type="InterPro" id="IPR050061">
    <property type="entry name" value="MurCDEF_pg_biosynth"/>
</dbReference>
<dbReference type="SUPFAM" id="SSF53244">
    <property type="entry name" value="MurD-like peptide ligases, peptide-binding domain"/>
    <property type="match status" value="1"/>
</dbReference>
<evidence type="ECO:0000259" key="2">
    <source>
        <dbReference type="Pfam" id="PF02875"/>
    </source>
</evidence>
<feature type="domain" description="Mur ligase C-terminal" evidence="2">
    <location>
        <begin position="60"/>
        <end position="183"/>
    </location>
</feature>
<reference evidence="3 4" key="1">
    <citation type="submission" date="2024-10" db="EMBL/GenBank/DDBJ databases">
        <title>The Natural Products Discovery Center: Release of the First 8490 Sequenced Strains for Exploring Actinobacteria Biosynthetic Diversity.</title>
        <authorList>
            <person name="Kalkreuter E."/>
            <person name="Kautsar S.A."/>
            <person name="Yang D."/>
            <person name="Bader C.D."/>
            <person name="Teijaro C.N."/>
            <person name="Fluegel L."/>
            <person name="Davis C.M."/>
            <person name="Simpson J.R."/>
            <person name="Lauterbach L."/>
            <person name="Steele A.D."/>
            <person name="Gui C."/>
            <person name="Meng S."/>
            <person name="Li G."/>
            <person name="Viehrig K."/>
            <person name="Ye F."/>
            <person name="Su P."/>
            <person name="Kiefer A.F."/>
            <person name="Nichols A."/>
            <person name="Cepeda A.J."/>
            <person name="Yan W."/>
            <person name="Fan B."/>
            <person name="Jiang Y."/>
            <person name="Adhikari A."/>
            <person name="Zheng C.-J."/>
            <person name="Schuster L."/>
            <person name="Cowan T.M."/>
            <person name="Smanski M.J."/>
            <person name="Chevrette M.G."/>
            <person name="De Carvalho L.P.S."/>
            <person name="Shen B."/>
        </authorList>
    </citation>
    <scope>NUCLEOTIDE SEQUENCE [LARGE SCALE GENOMIC DNA]</scope>
    <source>
        <strain evidence="3 4">NPDC020295</strain>
    </source>
</reference>
<protein>
    <submittedName>
        <fullName evidence="3">Glutamate ligase domain-containing protein</fullName>
    </submittedName>
</protein>
<accession>A0ABW7VPU7</accession>
<organism evidence="3 4">
    <name type="scientific">Streptomyces olivaceoviridis</name>
    <name type="common">Streptomyces corchorusii</name>
    <dbReference type="NCBI Taxonomy" id="1921"/>
    <lineage>
        <taxon>Bacteria</taxon>
        <taxon>Bacillati</taxon>
        <taxon>Actinomycetota</taxon>
        <taxon>Actinomycetes</taxon>
        <taxon>Kitasatosporales</taxon>
        <taxon>Streptomycetaceae</taxon>
        <taxon>Streptomyces</taxon>
    </lineage>
</organism>
<sequence>MDAVVTEHGGLARPDPAHSACSLHTRPDRWTSRRTTVWPSRIPALRPLSGPRPWCPARPVGEAAGVRVFDSFAHHPDEVSADLAAARSLVELGRRVIAVFQPSDLARLDAFGVDFGKALAGCDQVVLTDSTRGVPSAALELLSAHVTSAGGSVQHILRDRIDAAMRAAEMAGPGDVVVLLGSGDLVESGPALLATLGTLVAPAA</sequence>
<dbReference type="RefSeq" id="WP_279616986.1">
    <property type="nucleotide sequence ID" value="NZ_JBIRUT010000032.1"/>
</dbReference>
<dbReference type="Gene3D" id="3.90.190.20">
    <property type="entry name" value="Mur ligase, C-terminal domain"/>
    <property type="match status" value="1"/>
</dbReference>
<name>A0ABW7VPU7_STROI</name>
<gene>
    <name evidence="3" type="ORF">ACH49L_45340</name>
</gene>
<dbReference type="Proteomes" id="UP001611397">
    <property type="component" value="Unassembled WGS sequence"/>
</dbReference>
<keyword evidence="4" id="KW-1185">Reference proteome</keyword>
<proteinExistence type="predicted"/>
<dbReference type="EMBL" id="JBIRWM010000045">
    <property type="protein sequence ID" value="MFI2162755.1"/>
    <property type="molecule type" value="Genomic_DNA"/>
</dbReference>
<dbReference type="GO" id="GO:0016874">
    <property type="term" value="F:ligase activity"/>
    <property type="evidence" value="ECO:0007669"/>
    <property type="project" value="UniProtKB-KW"/>
</dbReference>
<dbReference type="Pfam" id="PF02875">
    <property type="entry name" value="Mur_ligase_C"/>
    <property type="match status" value="1"/>
</dbReference>